<accession>K5XF30</accession>
<feature type="transmembrane region" description="Helical" evidence="1">
    <location>
        <begin position="120"/>
        <end position="142"/>
    </location>
</feature>
<proteinExistence type="predicted"/>
<dbReference type="GeneID" id="18909978"/>
<dbReference type="KEGG" id="pco:PHACADRAFT_180788"/>
<evidence type="ECO:0000313" key="2">
    <source>
        <dbReference type="EMBL" id="EKM61697.1"/>
    </source>
</evidence>
<organism evidence="2 3">
    <name type="scientific">Phanerochaete carnosa (strain HHB-10118-sp)</name>
    <name type="common">White-rot fungus</name>
    <name type="synonym">Peniophora carnosa</name>
    <dbReference type="NCBI Taxonomy" id="650164"/>
    <lineage>
        <taxon>Eukaryota</taxon>
        <taxon>Fungi</taxon>
        <taxon>Dikarya</taxon>
        <taxon>Basidiomycota</taxon>
        <taxon>Agaricomycotina</taxon>
        <taxon>Agaricomycetes</taxon>
        <taxon>Polyporales</taxon>
        <taxon>Phanerochaetaceae</taxon>
        <taxon>Phanerochaete</taxon>
    </lineage>
</organism>
<sequence>MSSLNVRNSCQLGDTSGNEFVNDVYGFAAFVLSLLTNIWATSLIAYKAWHRRHLLRCAFGSGSVGTRSSKILMLFVDSGLLYCGLWAVLVAYLVILRYYNQEGLIIGSTKWHFVADMEDAIRAVLIDIIGMYPTTLVLLVFLTDFTMESATKVESTPDSPVQPPALNKARIVIRSSDAFNPTATVMTENGDRYTQSVIAILGSKSSADDESATLGNKEHALVT</sequence>
<dbReference type="InParanoid" id="K5XF30"/>
<protein>
    <submittedName>
        <fullName evidence="2">Uncharacterized protein</fullName>
    </submittedName>
</protein>
<dbReference type="RefSeq" id="XP_007391101.1">
    <property type="nucleotide sequence ID" value="XM_007391039.1"/>
</dbReference>
<keyword evidence="1" id="KW-1133">Transmembrane helix</keyword>
<reference evidence="2 3" key="1">
    <citation type="journal article" date="2012" name="BMC Genomics">
        <title>Comparative genomics of the white-rot fungi, Phanerochaete carnosa and P. chrysosporium, to elucidate the genetic basis of the distinct wood types they colonize.</title>
        <authorList>
            <person name="Suzuki H."/>
            <person name="MacDonald J."/>
            <person name="Syed K."/>
            <person name="Salamov A."/>
            <person name="Hori C."/>
            <person name="Aerts A."/>
            <person name="Henrissat B."/>
            <person name="Wiebenga A."/>
            <person name="vanKuyk P.A."/>
            <person name="Barry K."/>
            <person name="Lindquist E."/>
            <person name="LaButti K."/>
            <person name="Lapidus A."/>
            <person name="Lucas S."/>
            <person name="Coutinho P."/>
            <person name="Gong Y."/>
            <person name="Samejima M."/>
            <person name="Mahadevan R."/>
            <person name="Abou-Zaid M."/>
            <person name="de Vries R.P."/>
            <person name="Igarashi K."/>
            <person name="Yadav J.S."/>
            <person name="Grigoriev I.V."/>
            <person name="Master E.R."/>
        </authorList>
    </citation>
    <scope>NUCLEOTIDE SEQUENCE [LARGE SCALE GENOMIC DNA]</scope>
    <source>
        <strain evidence="2 3">HHB-10118-sp</strain>
    </source>
</reference>
<evidence type="ECO:0000256" key="1">
    <source>
        <dbReference type="SAM" id="Phobius"/>
    </source>
</evidence>
<feature type="transmembrane region" description="Helical" evidence="1">
    <location>
        <begin position="24"/>
        <end position="46"/>
    </location>
</feature>
<dbReference type="HOGENOM" id="CLU_1240503_0_0_1"/>
<dbReference type="Proteomes" id="UP000008370">
    <property type="component" value="Unassembled WGS sequence"/>
</dbReference>
<keyword evidence="1" id="KW-0472">Membrane</keyword>
<feature type="transmembrane region" description="Helical" evidence="1">
    <location>
        <begin position="79"/>
        <end position="100"/>
    </location>
</feature>
<keyword evidence="1" id="KW-0812">Transmembrane</keyword>
<dbReference type="EMBL" id="JH930468">
    <property type="protein sequence ID" value="EKM61697.1"/>
    <property type="molecule type" value="Genomic_DNA"/>
</dbReference>
<gene>
    <name evidence="2" type="ORF">PHACADRAFT_180788</name>
</gene>
<evidence type="ECO:0000313" key="3">
    <source>
        <dbReference type="Proteomes" id="UP000008370"/>
    </source>
</evidence>
<dbReference type="AlphaFoldDB" id="K5XF30"/>
<dbReference type="OrthoDB" id="3214103at2759"/>
<name>K5XF30_PHACS</name>
<keyword evidence="3" id="KW-1185">Reference proteome</keyword>